<dbReference type="InterPro" id="IPR002737">
    <property type="entry name" value="MEMO1_fam"/>
</dbReference>
<name>A0A7J7KGL6_BUGNE</name>
<dbReference type="PANTHER" id="PTHR11060:SF0">
    <property type="entry name" value="PROTEIN MEMO1"/>
    <property type="match status" value="1"/>
</dbReference>
<proteinExistence type="inferred from homology"/>
<keyword evidence="3" id="KW-1185">Reference proteome</keyword>
<sequence>MARSSQGANFTLNRAASHAGSWYTSDGYTLNRQLDEWLKQAGGMNSASVPEQRAIVAPHAGYSYSGPTAAYAYRVIVPSNVKRVFILGPSHHYRLQGCALSRTKEYETPLYNLKLDTSLIEELHSTGNFEWMSQTTDEDEHSIEMHLPYIAKVMEGCSFTIVPVLVGNLNRKAEQFYGHLFSKYLADKENFFVISSDFCHWGKRFSYKHYDKRNGTISQHIENLDKALSRVFTNFRV</sequence>
<dbReference type="Proteomes" id="UP000593567">
    <property type="component" value="Unassembled WGS sequence"/>
</dbReference>
<dbReference type="CDD" id="cd07361">
    <property type="entry name" value="MEMO_like"/>
    <property type="match status" value="1"/>
</dbReference>
<evidence type="ECO:0000313" key="2">
    <source>
        <dbReference type="EMBL" id="KAF6037031.1"/>
    </source>
</evidence>
<dbReference type="PANTHER" id="PTHR11060">
    <property type="entry name" value="PROTEIN MEMO1"/>
    <property type="match status" value="1"/>
</dbReference>
<evidence type="ECO:0000313" key="3">
    <source>
        <dbReference type="Proteomes" id="UP000593567"/>
    </source>
</evidence>
<dbReference type="NCBIfam" id="TIGR04336">
    <property type="entry name" value="AmmeMemoSam_B"/>
    <property type="match status" value="1"/>
</dbReference>
<gene>
    <name evidence="2" type="ORF">EB796_004648</name>
</gene>
<comment type="similarity">
    <text evidence="1">Belongs to the MEMO1 family.</text>
</comment>
<dbReference type="OrthoDB" id="417112at2759"/>
<comment type="caution">
    <text evidence="2">The sequence shown here is derived from an EMBL/GenBank/DDBJ whole genome shotgun (WGS) entry which is preliminary data.</text>
</comment>
<accession>A0A7J7KGL6</accession>
<protein>
    <submittedName>
        <fullName evidence="2">MEMO1</fullName>
    </submittedName>
</protein>
<organism evidence="2 3">
    <name type="scientific">Bugula neritina</name>
    <name type="common">Brown bryozoan</name>
    <name type="synonym">Sertularia neritina</name>
    <dbReference type="NCBI Taxonomy" id="10212"/>
    <lineage>
        <taxon>Eukaryota</taxon>
        <taxon>Metazoa</taxon>
        <taxon>Spiralia</taxon>
        <taxon>Lophotrochozoa</taxon>
        <taxon>Bryozoa</taxon>
        <taxon>Gymnolaemata</taxon>
        <taxon>Cheilostomatida</taxon>
        <taxon>Flustrina</taxon>
        <taxon>Buguloidea</taxon>
        <taxon>Bugulidae</taxon>
        <taxon>Bugula</taxon>
    </lineage>
</organism>
<evidence type="ECO:0000256" key="1">
    <source>
        <dbReference type="ARBA" id="ARBA00006315"/>
    </source>
</evidence>
<dbReference type="Pfam" id="PF01875">
    <property type="entry name" value="Memo"/>
    <property type="match status" value="1"/>
</dbReference>
<dbReference type="AlphaFoldDB" id="A0A7J7KGL6"/>
<reference evidence="2" key="1">
    <citation type="submission" date="2020-06" db="EMBL/GenBank/DDBJ databases">
        <title>Draft genome of Bugula neritina, a colonial animal packing powerful symbionts and potential medicines.</title>
        <authorList>
            <person name="Rayko M."/>
        </authorList>
    </citation>
    <scope>NUCLEOTIDE SEQUENCE [LARGE SCALE GENOMIC DNA]</scope>
    <source>
        <strain evidence="2">Kwan_BN1</strain>
    </source>
</reference>
<dbReference type="EMBL" id="VXIV02000632">
    <property type="protein sequence ID" value="KAF6037031.1"/>
    <property type="molecule type" value="Genomic_DNA"/>
</dbReference>
<dbReference type="Gene3D" id="3.40.830.10">
    <property type="entry name" value="LigB-like"/>
    <property type="match status" value="1"/>
</dbReference>